<dbReference type="SUPFAM" id="SSF102198">
    <property type="entry name" value="Putative cyclase"/>
    <property type="match status" value="1"/>
</dbReference>
<dbReference type="Proteomes" id="UP001300012">
    <property type="component" value="Unassembled WGS sequence"/>
</dbReference>
<dbReference type="PANTHER" id="PTHR31118:SF12">
    <property type="entry name" value="CYCLASE-LIKE PROTEIN 2"/>
    <property type="match status" value="1"/>
</dbReference>
<proteinExistence type="predicted"/>
<evidence type="ECO:0000313" key="2">
    <source>
        <dbReference type="Proteomes" id="UP001300012"/>
    </source>
</evidence>
<sequence>MPDNTSAMDKRVIDLSHTIVNGMETYPGFPKPQVSDYLSHENSEGCYAPGVTFHIGRVDMVANAGTSIDSPAHRFAGMPDIAELPIDSIADLNGIVIRLEGDPERPVHSILLEAGILIVENICNLEQLPTVGFRFSAVPMKLQGMSAFPIRAWARVSI</sequence>
<reference evidence="1 2" key="1">
    <citation type="submission" date="2022-08" db="EMBL/GenBank/DDBJ databases">
        <title>Paenibacillus endoradicis sp. nov., Paenibacillus radicibacter sp. nov and Paenibacillus pararadicis sp. nov., three cold-adapted plant growth-promoting bacteria isolated from root of Larix gmelinii in Great Khingan.</title>
        <authorList>
            <person name="Xue H."/>
        </authorList>
    </citation>
    <scope>NUCLEOTIDE SEQUENCE [LARGE SCALE GENOMIC DNA]</scope>
    <source>
        <strain evidence="1 2">N5-1-1-5</strain>
    </source>
</reference>
<dbReference type="Pfam" id="PF04199">
    <property type="entry name" value="Cyclase"/>
    <property type="match status" value="1"/>
</dbReference>
<dbReference type="InterPro" id="IPR007325">
    <property type="entry name" value="KFase/CYL"/>
</dbReference>
<dbReference type="RefSeq" id="WP_258212040.1">
    <property type="nucleotide sequence ID" value="NZ_JANQBD010000002.1"/>
</dbReference>
<dbReference type="PANTHER" id="PTHR31118">
    <property type="entry name" value="CYCLASE-LIKE PROTEIN 2"/>
    <property type="match status" value="1"/>
</dbReference>
<accession>A0ABT1YB58</accession>
<keyword evidence="2" id="KW-1185">Reference proteome</keyword>
<name>A0ABT1YB58_9BACL</name>
<dbReference type="EMBL" id="JANQBD010000002">
    <property type="protein sequence ID" value="MCR8630426.1"/>
    <property type="molecule type" value="Genomic_DNA"/>
</dbReference>
<evidence type="ECO:0000313" key="1">
    <source>
        <dbReference type="EMBL" id="MCR8630426.1"/>
    </source>
</evidence>
<dbReference type="Gene3D" id="3.50.30.50">
    <property type="entry name" value="Putative cyclase"/>
    <property type="match status" value="2"/>
</dbReference>
<protein>
    <submittedName>
        <fullName evidence="1">Cyclase family protein</fullName>
    </submittedName>
</protein>
<gene>
    <name evidence="1" type="ORF">NV381_04320</name>
</gene>
<dbReference type="InterPro" id="IPR037175">
    <property type="entry name" value="KFase_sf"/>
</dbReference>
<comment type="caution">
    <text evidence="1">The sequence shown here is derived from an EMBL/GenBank/DDBJ whole genome shotgun (WGS) entry which is preliminary data.</text>
</comment>
<organism evidence="1 2">
    <name type="scientific">Paenibacillus radicis</name>
    <name type="common">ex Xue et al. 2023</name>
    <dbReference type="NCBI Taxonomy" id="2972489"/>
    <lineage>
        <taxon>Bacteria</taxon>
        <taxon>Bacillati</taxon>
        <taxon>Bacillota</taxon>
        <taxon>Bacilli</taxon>
        <taxon>Bacillales</taxon>
        <taxon>Paenibacillaceae</taxon>
        <taxon>Paenibacillus</taxon>
    </lineage>
</organism>